<proteinExistence type="predicted"/>
<feature type="domain" description="Endonuclease/exonuclease/phosphatase" evidence="3">
    <location>
        <begin position="28"/>
        <end position="381"/>
    </location>
</feature>
<keyword evidence="4" id="KW-0378">Hydrolase</keyword>
<keyword evidence="4" id="KW-0269">Exonuclease</keyword>
<protein>
    <submittedName>
        <fullName evidence="4">Endonuclease/exonuclease/phosphatase family protein</fullName>
    </submittedName>
</protein>
<reference evidence="5" key="1">
    <citation type="submission" date="2018-08" db="EMBL/GenBank/DDBJ databases">
        <title>Thalassotalea euphylliae genome.</title>
        <authorList>
            <person name="Summers S."/>
            <person name="Rice S.A."/>
            <person name="Freckelton M.L."/>
            <person name="Nedved B.T."/>
            <person name="Hadfield M.G."/>
        </authorList>
    </citation>
    <scope>NUCLEOTIDE SEQUENCE [LARGE SCALE GENOMIC DNA]</scope>
    <source>
        <strain evidence="5">H3</strain>
    </source>
</reference>
<organism evidence="4 5">
    <name type="scientific">Thalassotalea euphylliae</name>
    <dbReference type="NCBI Taxonomy" id="1655234"/>
    <lineage>
        <taxon>Bacteria</taxon>
        <taxon>Pseudomonadati</taxon>
        <taxon>Pseudomonadota</taxon>
        <taxon>Gammaproteobacteria</taxon>
        <taxon>Alteromonadales</taxon>
        <taxon>Colwelliaceae</taxon>
        <taxon>Thalassotalea</taxon>
    </lineage>
</organism>
<gene>
    <name evidence="4" type="ORF">DXX94_01465</name>
</gene>
<dbReference type="InterPro" id="IPR036691">
    <property type="entry name" value="Endo/exonu/phosph_ase_sf"/>
</dbReference>
<name>A0A3E0TXX6_9GAMM</name>
<dbReference type="EMBL" id="QUOT01000001">
    <property type="protein sequence ID" value="REL29496.1"/>
    <property type="molecule type" value="Genomic_DNA"/>
</dbReference>
<keyword evidence="4" id="KW-0540">Nuclease</keyword>
<accession>A0A3E0TXX6</accession>
<keyword evidence="2" id="KW-0732">Signal</keyword>
<keyword evidence="4" id="KW-0255">Endonuclease</keyword>
<feature type="region of interest" description="Disordered" evidence="1">
    <location>
        <begin position="309"/>
        <end position="333"/>
    </location>
</feature>
<dbReference type="AlphaFoldDB" id="A0A3E0TXX6"/>
<evidence type="ECO:0000313" key="5">
    <source>
        <dbReference type="Proteomes" id="UP000256899"/>
    </source>
</evidence>
<feature type="compositionally biased region" description="Polar residues" evidence="1">
    <location>
        <begin position="315"/>
        <end position="333"/>
    </location>
</feature>
<evidence type="ECO:0000313" key="4">
    <source>
        <dbReference type="EMBL" id="REL29496.1"/>
    </source>
</evidence>
<dbReference type="Gene3D" id="3.60.10.10">
    <property type="entry name" value="Endonuclease/exonuclease/phosphatase"/>
    <property type="match status" value="1"/>
</dbReference>
<evidence type="ECO:0000259" key="3">
    <source>
        <dbReference type="Pfam" id="PF03372"/>
    </source>
</evidence>
<dbReference type="SUPFAM" id="SSF56219">
    <property type="entry name" value="DNase I-like"/>
    <property type="match status" value="1"/>
</dbReference>
<evidence type="ECO:0000256" key="2">
    <source>
        <dbReference type="SAM" id="SignalP"/>
    </source>
</evidence>
<keyword evidence="5" id="KW-1185">Reference proteome</keyword>
<dbReference type="GO" id="GO:0004527">
    <property type="term" value="F:exonuclease activity"/>
    <property type="evidence" value="ECO:0007669"/>
    <property type="project" value="UniProtKB-KW"/>
</dbReference>
<sequence length="391" mass="43379">MKKLFAGTGLILSTMATAMAADTIKIATFNVSMEALNYLPRGERGQVTPKGSELMAALASQHQQIKNIAEIIQRVNPDILLLNEFDRTDNNAIALQKFLTDYLAKSQQGQAAISYPYYYQGSVNTGVKAPIDINGDGKITTPQDTYGFGYFPGHFGMALLSKYPIDHTNIRTFQNFKWQDMPDALKPMQPESDKGYYADEVWQQLRLSSKSHWDVPVIVDSKVVHVLASHPTPPVFDGPEDRNGKRNHDEIRFWQDYISGPKGNYIYDDKGVKGPLSLDAPFVILGDLNASTTDGDANKDGIGNLLAHPSVNDPAPSSQGGEQSKPDNPNAQYHTAHWGMRADYVLPSTFGWQLTDSGIFWPTNDSPLYRLVDSRAASSDHRLVWVELSLK</sequence>
<feature type="chain" id="PRO_5017680791" evidence="2">
    <location>
        <begin position="21"/>
        <end position="391"/>
    </location>
</feature>
<dbReference type="Pfam" id="PF03372">
    <property type="entry name" value="Exo_endo_phos"/>
    <property type="match status" value="1"/>
</dbReference>
<evidence type="ECO:0000256" key="1">
    <source>
        <dbReference type="SAM" id="MobiDB-lite"/>
    </source>
</evidence>
<dbReference type="InterPro" id="IPR005135">
    <property type="entry name" value="Endo/exonuclease/phosphatase"/>
</dbReference>
<feature type="signal peptide" evidence="2">
    <location>
        <begin position="1"/>
        <end position="20"/>
    </location>
</feature>
<dbReference type="RefSeq" id="WP_116013404.1">
    <property type="nucleotide sequence ID" value="NZ_QUOT01000001.1"/>
</dbReference>
<dbReference type="Proteomes" id="UP000256899">
    <property type="component" value="Unassembled WGS sequence"/>
</dbReference>
<comment type="caution">
    <text evidence="4">The sequence shown here is derived from an EMBL/GenBank/DDBJ whole genome shotgun (WGS) entry which is preliminary data.</text>
</comment>
<dbReference type="GO" id="GO:0004519">
    <property type="term" value="F:endonuclease activity"/>
    <property type="evidence" value="ECO:0007669"/>
    <property type="project" value="UniProtKB-KW"/>
</dbReference>